<protein>
    <submittedName>
        <fullName evidence="1">Uncharacterized protein</fullName>
    </submittedName>
</protein>
<gene>
    <name evidence="1" type="ORF">CC86DRAFT_418562</name>
</gene>
<dbReference type="EMBL" id="MU006227">
    <property type="protein sequence ID" value="KAF2825943.1"/>
    <property type="molecule type" value="Genomic_DNA"/>
</dbReference>
<sequence>MKPYQDHILARIDKPSDEFFEKVCREVWSWPNCTTCDNKGHCSTVACCWERLEDVQPYLRFFGESSCGSMPSNLFEVNWSIRSEDDILSVIRIIRYRPGCARQKLMVDYFANYCVVPSYKEQERAFDLAMYMLTMIHCSSRSAYMHSFHSFRVSIMWKSLESAIEFVKSSVPICLQITNYGDLSVAPDVSARLLKNATMRLRGTNDLDRHLFYDSGKRTVFVFHLVYFLKESLNAPLRDNSSNCTILPRQIILETLRSLQLLFPGTDMLSRDILMREGFDPACMVFGMAIPYSDGYDTQFTYWGARMRVIAEVVKAGRPEPVTLVARESIPGGVGQISDCSIYGDHNCRSPDCGTTLSVETVGRGILID</sequence>
<proteinExistence type="predicted"/>
<keyword evidence="2" id="KW-1185">Reference proteome</keyword>
<dbReference type="Proteomes" id="UP000799424">
    <property type="component" value="Unassembled WGS sequence"/>
</dbReference>
<dbReference type="AlphaFoldDB" id="A0A6A6ZYJ4"/>
<accession>A0A6A6ZYJ4</accession>
<dbReference type="OrthoDB" id="5428890at2759"/>
<name>A0A6A6ZYJ4_9PLEO</name>
<evidence type="ECO:0000313" key="2">
    <source>
        <dbReference type="Proteomes" id="UP000799424"/>
    </source>
</evidence>
<reference evidence="1" key="1">
    <citation type="journal article" date="2020" name="Stud. Mycol.">
        <title>101 Dothideomycetes genomes: a test case for predicting lifestyles and emergence of pathogens.</title>
        <authorList>
            <person name="Haridas S."/>
            <person name="Albert R."/>
            <person name="Binder M."/>
            <person name="Bloem J."/>
            <person name="Labutti K."/>
            <person name="Salamov A."/>
            <person name="Andreopoulos B."/>
            <person name="Baker S."/>
            <person name="Barry K."/>
            <person name="Bills G."/>
            <person name="Bluhm B."/>
            <person name="Cannon C."/>
            <person name="Castanera R."/>
            <person name="Culley D."/>
            <person name="Daum C."/>
            <person name="Ezra D."/>
            <person name="Gonzalez J."/>
            <person name="Henrissat B."/>
            <person name="Kuo A."/>
            <person name="Liang C."/>
            <person name="Lipzen A."/>
            <person name="Lutzoni F."/>
            <person name="Magnuson J."/>
            <person name="Mondo S."/>
            <person name="Nolan M."/>
            <person name="Ohm R."/>
            <person name="Pangilinan J."/>
            <person name="Park H.-J."/>
            <person name="Ramirez L."/>
            <person name="Alfaro M."/>
            <person name="Sun H."/>
            <person name="Tritt A."/>
            <person name="Yoshinaga Y."/>
            <person name="Zwiers L.-H."/>
            <person name="Turgeon B."/>
            <person name="Goodwin S."/>
            <person name="Spatafora J."/>
            <person name="Crous P."/>
            <person name="Grigoriev I."/>
        </authorList>
    </citation>
    <scope>NUCLEOTIDE SEQUENCE</scope>
    <source>
        <strain evidence="1">CBS 113818</strain>
    </source>
</reference>
<organism evidence="1 2">
    <name type="scientific">Ophiobolus disseminans</name>
    <dbReference type="NCBI Taxonomy" id="1469910"/>
    <lineage>
        <taxon>Eukaryota</taxon>
        <taxon>Fungi</taxon>
        <taxon>Dikarya</taxon>
        <taxon>Ascomycota</taxon>
        <taxon>Pezizomycotina</taxon>
        <taxon>Dothideomycetes</taxon>
        <taxon>Pleosporomycetidae</taxon>
        <taxon>Pleosporales</taxon>
        <taxon>Pleosporineae</taxon>
        <taxon>Phaeosphaeriaceae</taxon>
        <taxon>Ophiobolus</taxon>
    </lineage>
</organism>
<evidence type="ECO:0000313" key="1">
    <source>
        <dbReference type="EMBL" id="KAF2825943.1"/>
    </source>
</evidence>